<evidence type="ECO:0000313" key="16">
    <source>
        <dbReference type="EMBL" id="KAF2109860.1"/>
    </source>
</evidence>
<dbReference type="Proteomes" id="UP000799770">
    <property type="component" value="Unassembled WGS sequence"/>
</dbReference>
<evidence type="ECO:0000256" key="13">
    <source>
        <dbReference type="RuleBase" id="RU365096"/>
    </source>
</evidence>
<dbReference type="PANTHER" id="PTHR42944:SF1">
    <property type="entry name" value="ADENINE DNA GLYCOSYLASE"/>
    <property type="match status" value="1"/>
</dbReference>
<keyword evidence="8" id="KW-0378">Hydrolase</keyword>
<dbReference type="InterPro" id="IPR023170">
    <property type="entry name" value="HhH_base_excis_C"/>
</dbReference>
<dbReference type="GO" id="GO:0005634">
    <property type="term" value="C:nucleus"/>
    <property type="evidence" value="ECO:0007669"/>
    <property type="project" value="TreeGrafter"/>
</dbReference>
<evidence type="ECO:0000256" key="5">
    <source>
        <dbReference type="ARBA" id="ARBA00022485"/>
    </source>
</evidence>
<keyword evidence="6" id="KW-0479">Metal-binding</keyword>
<keyword evidence="11" id="KW-0234">DNA repair</keyword>
<keyword evidence="9 13" id="KW-0408">Iron</keyword>
<evidence type="ECO:0000256" key="8">
    <source>
        <dbReference type="ARBA" id="ARBA00022801"/>
    </source>
</evidence>
<evidence type="ECO:0000256" key="1">
    <source>
        <dbReference type="ARBA" id="ARBA00000843"/>
    </source>
</evidence>
<gene>
    <name evidence="16" type="ORF">BDV96DRAFT_604351</name>
</gene>
<dbReference type="GO" id="GO:0032357">
    <property type="term" value="F:oxidized purine DNA binding"/>
    <property type="evidence" value="ECO:0007669"/>
    <property type="project" value="TreeGrafter"/>
</dbReference>
<feature type="compositionally biased region" description="Basic and acidic residues" evidence="14">
    <location>
        <begin position="382"/>
        <end position="394"/>
    </location>
</feature>
<dbReference type="InterPro" id="IPR015797">
    <property type="entry name" value="NUDIX_hydrolase-like_dom_sf"/>
</dbReference>
<evidence type="ECO:0000256" key="14">
    <source>
        <dbReference type="SAM" id="MobiDB-lite"/>
    </source>
</evidence>
<accession>A0A6A5YS87</accession>
<feature type="domain" description="HhH-GPD" evidence="15">
    <location>
        <begin position="109"/>
        <end position="272"/>
    </location>
</feature>
<dbReference type="Pfam" id="PF14815">
    <property type="entry name" value="NUDIX_4"/>
    <property type="match status" value="1"/>
</dbReference>
<evidence type="ECO:0000256" key="4">
    <source>
        <dbReference type="ARBA" id="ARBA00022023"/>
    </source>
</evidence>
<dbReference type="AlphaFoldDB" id="A0A6A5YS87"/>
<evidence type="ECO:0000256" key="11">
    <source>
        <dbReference type="ARBA" id="ARBA00023204"/>
    </source>
</evidence>
<evidence type="ECO:0000256" key="7">
    <source>
        <dbReference type="ARBA" id="ARBA00022763"/>
    </source>
</evidence>
<comment type="catalytic activity">
    <reaction evidence="1 13">
        <text>Hydrolyzes free adenine bases from 7,8-dihydro-8-oxoguanine:adenine mismatched double-stranded DNA, leaving an apurinic site.</text>
        <dbReference type="EC" id="3.2.2.31"/>
    </reaction>
</comment>
<dbReference type="GO" id="GO:0046872">
    <property type="term" value="F:metal ion binding"/>
    <property type="evidence" value="ECO:0007669"/>
    <property type="project" value="UniProtKB-UniRule"/>
</dbReference>
<dbReference type="SUPFAM" id="SSF48150">
    <property type="entry name" value="DNA-glycosylase"/>
    <property type="match status" value="1"/>
</dbReference>
<evidence type="ECO:0000313" key="17">
    <source>
        <dbReference type="Proteomes" id="UP000799770"/>
    </source>
</evidence>
<evidence type="ECO:0000259" key="15">
    <source>
        <dbReference type="SMART" id="SM00478"/>
    </source>
</evidence>
<dbReference type="GO" id="GO:0000701">
    <property type="term" value="F:purine-specific mismatch base pair DNA N-glycosylase activity"/>
    <property type="evidence" value="ECO:0007669"/>
    <property type="project" value="UniProtKB-EC"/>
</dbReference>
<evidence type="ECO:0000256" key="10">
    <source>
        <dbReference type="ARBA" id="ARBA00023014"/>
    </source>
</evidence>
<evidence type="ECO:0000256" key="9">
    <source>
        <dbReference type="ARBA" id="ARBA00023004"/>
    </source>
</evidence>
<evidence type="ECO:0000256" key="12">
    <source>
        <dbReference type="ARBA" id="ARBA00023295"/>
    </source>
</evidence>
<dbReference type="GO" id="GO:0051539">
    <property type="term" value="F:4 iron, 4 sulfur cluster binding"/>
    <property type="evidence" value="ECO:0007669"/>
    <property type="project" value="UniProtKB-UniRule"/>
</dbReference>
<dbReference type="CDD" id="cd00056">
    <property type="entry name" value="ENDO3c"/>
    <property type="match status" value="1"/>
</dbReference>
<dbReference type="PANTHER" id="PTHR42944">
    <property type="entry name" value="ADENINE DNA GLYCOSYLASE"/>
    <property type="match status" value="1"/>
</dbReference>
<dbReference type="OrthoDB" id="10248838at2759"/>
<dbReference type="FunFam" id="1.10.340.30:FF:000002">
    <property type="entry name" value="Adenine DNA glycosylase"/>
    <property type="match status" value="1"/>
</dbReference>
<reference evidence="16" key="1">
    <citation type="journal article" date="2020" name="Stud. Mycol.">
        <title>101 Dothideomycetes genomes: a test case for predicting lifestyles and emergence of pathogens.</title>
        <authorList>
            <person name="Haridas S."/>
            <person name="Albert R."/>
            <person name="Binder M."/>
            <person name="Bloem J."/>
            <person name="Labutti K."/>
            <person name="Salamov A."/>
            <person name="Andreopoulos B."/>
            <person name="Baker S."/>
            <person name="Barry K."/>
            <person name="Bills G."/>
            <person name="Bluhm B."/>
            <person name="Cannon C."/>
            <person name="Castanera R."/>
            <person name="Culley D."/>
            <person name="Daum C."/>
            <person name="Ezra D."/>
            <person name="Gonzalez J."/>
            <person name="Henrissat B."/>
            <person name="Kuo A."/>
            <person name="Liang C."/>
            <person name="Lipzen A."/>
            <person name="Lutzoni F."/>
            <person name="Magnuson J."/>
            <person name="Mondo S."/>
            <person name="Nolan M."/>
            <person name="Ohm R."/>
            <person name="Pangilinan J."/>
            <person name="Park H.-J."/>
            <person name="Ramirez L."/>
            <person name="Alfaro M."/>
            <person name="Sun H."/>
            <person name="Tritt A."/>
            <person name="Yoshinaga Y."/>
            <person name="Zwiers L.-H."/>
            <person name="Turgeon B."/>
            <person name="Goodwin S."/>
            <person name="Spatafora J."/>
            <person name="Crous P."/>
            <person name="Grigoriev I."/>
        </authorList>
    </citation>
    <scope>NUCLEOTIDE SEQUENCE</scope>
    <source>
        <strain evidence="16">CBS 627.86</strain>
    </source>
</reference>
<dbReference type="SMART" id="SM00525">
    <property type="entry name" value="FES"/>
    <property type="match status" value="1"/>
</dbReference>
<keyword evidence="12 13" id="KW-0326">Glycosidase</keyword>
<sequence>MSTRQKTPKALKALTKTAVGTLGIPEPSTPDPTTCPPARLHHASYHWPLLLADKDTCNALLTWFEGVEEERLMPWRKKWIDPSEWQGKEEDGKKEIARRAYEVWVSEVMLQQTRVSTVIPYFNNWISKWATVQDLANAKHEDVLSVWKGLGYYSRATRLHQGAKDMVEENDKDCPIPSGAQELQKFSGIGRYTAGAISSIAFGEAEPVLDGNVARVLSRQLGLFADVKDKKTSDFLWKVADRLIRQVSGYPETKRSAIPGQWNQALMELGSTICTPKPKCDECPIQKTCRAYAEGQELSKRDKKDTRIPDIEDACSLCEQLDTEDLMFAAEDCEDMDDPKPSKKRKTNEKNANKISQYFVRGTPSTSMKGESTTDNPSTSGDLKRKVPTPDKSSKSLTAYCSLFPKKPVKKKVAEEECCVCIIELRLENGKSRWMIEQRPAKGLLASLWQFPQCTLPASDSSASFRKSSAKKFVSDLDLSEPDLSKAKHVRELGTLTHVFTHLRLTMHVHHFTLDDDPDMTSFGRELIGLTTRKWVDTEAMDGETLSTGMRRCWSIIQPTF</sequence>
<dbReference type="EMBL" id="ML977340">
    <property type="protein sequence ID" value="KAF2109860.1"/>
    <property type="molecule type" value="Genomic_DNA"/>
</dbReference>
<dbReference type="InterPro" id="IPR029119">
    <property type="entry name" value="MutY_C"/>
</dbReference>
<dbReference type="EC" id="3.2.2.31" evidence="3 13"/>
<feature type="compositionally biased region" description="Polar residues" evidence="14">
    <location>
        <begin position="363"/>
        <end position="381"/>
    </location>
</feature>
<dbReference type="InterPro" id="IPR011257">
    <property type="entry name" value="DNA_glycosylase"/>
</dbReference>
<protein>
    <recommendedName>
        <fullName evidence="4 13">Adenine DNA glycosylase</fullName>
        <ecNumber evidence="3 13">3.2.2.31</ecNumber>
    </recommendedName>
</protein>
<comment type="cofactor">
    <cofactor evidence="13">
        <name>[4Fe-4S] cluster</name>
        <dbReference type="ChEBI" id="CHEBI:49883"/>
    </cofactor>
    <text evidence="13">Binds 1 [4Fe-4S] cluster.</text>
</comment>
<dbReference type="Gene3D" id="1.10.340.30">
    <property type="entry name" value="Hypothetical protein, domain 2"/>
    <property type="match status" value="1"/>
</dbReference>
<comment type="function">
    <text evidence="13">Adenine glycosylase active on G-A mispairs.</text>
</comment>
<dbReference type="SMART" id="SM00478">
    <property type="entry name" value="ENDO3c"/>
    <property type="match status" value="1"/>
</dbReference>
<feature type="region of interest" description="Disordered" evidence="14">
    <location>
        <begin position="333"/>
        <end position="394"/>
    </location>
</feature>
<dbReference type="Pfam" id="PF00730">
    <property type="entry name" value="HhH-GPD"/>
    <property type="match status" value="1"/>
</dbReference>
<dbReference type="Gene3D" id="1.10.1670.10">
    <property type="entry name" value="Helix-hairpin-Helix base-excision DNA repair enzymes (C-terminal)"/>
    <property type="match status" value="1"/>
</dbReference>
<dbReference type="GO" id="GO:0035485">
    <property type="term" value="F:adenine/guanine mispair binding"/>
    <property type="evidence" value="ECO:0007669"/>
    <property type="project" value="TreeGrafter"/>
</dbReference>
<proteinExistence type="inferred from homology"/>
<evidence type="ECO:0000256" key="2">
    <source>
        <dbReference type="ARBA" id="ARBA00008343"/>
    </source>
</evidence>
<dbReference type="GO" id="GO:0006298">
    <property type="term" value="P:mismatch repair"/>
    <property type="evidence" value="ECO:0007669"/>
    <property type="project" value="TreeGrafter"/>
</dbReference>
<dbReference type="CDD" id="cd03431">
    <property type="entry name" value="NUDIX_DNA_Glycosylase_C-MutY"/>
    <property type="match status" value="1"/>
</dbReference>
<evidence type="ECO:0000256" key="3">
    <source>
        <dbReference type="ARBA" id="ARBA00012045"/>
    </source>
</evidence>
<dbReference type="GO" id="GO:0006285">
    <property type="term" value="P:base-excision repair, AP site formation"/>
    <property type="evidence" value="ECO:0007669"/>
    <property type="project" value="UniProtKB-ARBA"/>
</dbReference>
<dbReference type="InterPro" id="IPR044298">
    <property type="entry name" value="MIG/MutY"/>
</dbReference>
<keyword evidence="7 13" id="KW-0227">DNA damage</keyword>
<dbReference type="InterPro" id="IPR003651">
    <property type="entry name" value="Endonuclease3_FeS-loop_motif"/>
</dbReference>
<dbReference type="Gene3D" id="3.90.79.10">
    <property type="entry name" value="Nucleoside Triphosphate Pyrophosphohydrolase"/>
    <property type="match status" value="1"/>
</dbReference>
<keyword evidence="17" id="KW-1185">Reference proteome</keyword>
<evidence type="ECO:0000256" key="6">
    <source>
        <dbReference type="ARBA" id="ARBA00022723"/>
    </source>
</evidence>
<name>A0A6A5YS87_9PLEO</name>
<keyword evidence="10" id="KW-0411">Iron-sulfur</keyword>
<comment type="similarity">
    <text evidence="2 13">Belongs to the Nth/MutY family.</text>
</comment>
<dbReference type="SUPFAM" id="SSF55811">
    <property type="entry name" value="Nudix"/>
    <property type="match status" value="1"/>
</dbReference>
<keyword evidence="5" id="KW-0004">4Fe-4S</keyword>
<dbReference type="GO" id="GO:0034039">
    <property type="term" value="F:8-oxo-7,8-dihydroguanine DNA N-glycosylase activity"/>
    <property type="evidence" value="ECO:0007669"/>
    <property type="project" value="TreeGrafter"/>
</dbReference>
<organism evidence="16 17">
    <name type="scientific">Lophiotrema nucula</name>
    <dbReference type="NCBI Taxonomy" id="690887"/>
    <lineage>
        <taxon>Eukaryota</taxon>
        <taxon>Fungi</taxon>
        <taxon>Dikarya</taxon>
        <taxon>Ascomycota</taxon>
        <taxon>Pezizomycotina</taxon>
        <taxon>Dothideomycetes</taxon>
        <taxon>Pleosporomycetidae</taxon>
        <taxon>Pleosporales</taxon>
        <taxon>Lophiotremataceae</taxon>
        <taxon>Lophiotrema</taxon>
    </lineage>
</organism>
<dbReference type="InterPro" id="IPR003265">
    <property type="entry name" value="HhH-GPD_domain"/>
</dbReference>